<protein>
    <submittedName>
        <fullName evidence="1">Uncharacterized protein</fullName>
    </submittedName>
</protein>
<dbReference type="AlphaFoldDB" id="A0A0F9H9Y2"/>
<name>A0A0F9H9Y2_9ZZZZ</name>
<accession>A0A0F9H9Y2</accession>
<organism evidence="1">
    <name type="scientific">marine sediment metagenome</name>
    <dbReference type="NCBI Taxonomy" id="412755"/>
    <lineage>
        <taxon>unclassified sequences</taxon>
        <taxon>metagenomes</taxon>
        <taxon>ecological metagenomes</taxon>
    </lineage>
</organism>
<dbReference type="EMBL" id="LAZR01015666">
    <property type="protein sequence ID" value="KKM07929.1"/>
    <property type="molecule type" value="Genomic_DNA"/>
</dbReference>
<comment type="caution">
    <text evidence="1">The sequence shown here is derived from an EMBL/GenBank/DDBJ whole genome shotgun (WGS) entry which is preliminary data.</text>
</comment>
<proteinExistence type="predicted"/>
<sequence>MVEYTEDDKEMLKSHDDTLRGNGEIGLKAEVQVLSDYVKGVKDWVKWTARIGVGVFILQVIDMVGK</sequence>
<gene>
    <name evidence="1" type="ORF">LCGC14_1728980</name>
</gene>
<reference evidence="1" key="1">
    <citation type="journal article" date="2015" name="Nature">
        <title>Complex archaea that bridge the gap between prokaryotes and eukaryotes.</title>
        <authorList>
            <person name="Spang A."/>
            <person name="Saw J.H."/>
            <person name="Jorgensen S.L."/>
            <person name="Zaremba-Niedzwiedzka K."/>
            <person name="Martijn J."/>
            <person name="Lind A.E."/>
            <person name="van Eijk R."/>
            <person name="Schleper C."/>
            <person name="Guy L."/>
            <person name="Ettema T.J."/>
        </authorList>
    </citation>
    <scope>NUCLEOTIDE SEQUENCE</scope>
</reference>
<evidence type="ECO:0000313" key="1">
    <source>
        <dbReference type="EMBL" id="KKM07929.1"/>
    </source>
</evidence>